<dbReference type="SMART" id="SM00320">
    <property type="entry name" value="WD40"/>
    <property type="match status" value="7"/>
</dbReference>
<dbReference type="InterPro" id="IPR001680">
    <property type="entry name" value="WD40_rpt"/>
</dbReference>
<keyword evidence="1 3" id="KW-0853">WD repeat</keyword>
<dbReference type="InterPro" id="IPR020472">
    <property type="entry name" value="WD40_PAC1"/>
</dbReference>
<gene>
    <name evidence="4" type="ORF">ACE1CI_08930</name>
</gene>
<dbReference type="PANTHER" id="PTHR19848">
    <property type="entry name" value="WD40 REPEAT PROTEIN"/>
    <property type="match status" value="1"/>
</dbReference>
<organism evidence="4 5">
    <name type="scientific">Floridaenema flaviceps BLCC-F50</name>
    <dbReference type="NCBI Taxonomy" id="3153642"/>
    <lineage>
        <taxon>Bacteria</taxon>
        <taxon>Bacillati</taxon>
        <taxon>Cyanobacteriota</taxon>
        <taxon>Cyanophyceae</taxon>
        <taxon>Oscillatoriophycideae</taxon>
        <taxon>Aerosakkonematales</taxon>
        <taxon>Aerosakkonemataceae</taxon>
        <taxon>Floridanema</taxon>
        <taxon>Floridanema flaviceps</taxon>
    </lineage>
</organism>
<feature type="repeat" description="WD" evidence="3">
    <location>
        <begin position="365"/>
        <end position="406"/>
    </location>
</feature>
<feature type="repeat" description="WD" evidence="3">
    <location>
        <begin position="275"/>
        <end position="315"/>
    </location>
</feature>
<reference evidence="4 5" key="1">
    <citation type="submission" date="2024-09" db="EMBL/GenBank/DDBJ databases">
        <title>Floridaenema gen nov. (Aerosakkonemataceae, Aerosakkonematales ord. nov., Cyanobacteria) from benthic tropical and subtropical fresh waters, with the description of four new species.</title>
        <authorList>
            <person name="Moretto J.A."/>
            <person name="Berthold D.E."/>
            <person name="Lefler F.W."/>
            <person name="Huang I.-S."/>
            <person name="Laughinghouse H. IV."/>
        </authorList>
    </citation>
    <scope>NUCLEOTIDE SEQUENCE [LARGE SCALE GENOMIC DNA]</scope>
    <source>
        <strain evidence="4 5">BLCC-F50</strain>
    </source>
</reference>
<dbReference type="Proteomes" id="UP001576784">
    <property type="component" value="Unassembled WGS sequence"/>
</dbReference>
<keyword evidence="2" id="KW-0677">Repeat</keyword>
<sequence>MDWTTPLKFLQNDFIHRLKKQKVVPHSLLEAKIRGCHNEMITISEEQLEEIQKLCQHQAERLAQNPPEIPNNYDFWLEFQEHFQQEAYEYLLREQLVDASLNYCLGTQVKKLEIAPIENIELDAEGNLVNESKFTYILTDIPSVKIQVHVGDRQSFNSLKKDKVRWCITPDDLKNHQVLLFMCLLGFPDSPTVAEIPTIFTGFIPTNQITFTGPKTYLKLTDLLYTGGIGCYLASFHQANIAIAEQIIISDNLQNLADDNSLSPEVVGWKSAYTLTGHHNGINSLAINLAGEILASGSRGEIRLWDLTNGELISTLSEYPWVKTWEIDEINALVFSPDDRTLISGGTDTTLKIWHPGAQDLIDILEQHTGVVRCLSFSANGQILASGADDRKIHLWNRRQREASGTISWGDGVPHSLTFSHDGLFLASGSYRKIKIWYLQDETGSESPNAKLLHTLTAHSHIVTGLIFCPDNQTLISSSRDGTIKVWHWKTGKLIHTIKEDTGAIYAIALDPKEGIIASGSEDNTLRLWHLTSGKLLGTFTGHTLPVNAVAFTPDGKTLVSASQDKTIKVWQHQKK</sequence>
<evidence type="ECO:0000313" key="4">
    <source>
        <dbReference type="EMBL" id="MFB2893022.1"/>
    </source>
</evidence>
<evidence type="ECO:0000256" key="1">
    <source>
        <dbReference type="ARBA" id="ARBA00022574"/>
    </source>
</evidence>
<name>A0ABV4XNK4_9CYAN</name>
<feature type="repeat" description="WD" evidence="3">
    <location>
        <begin position="328"/>
        <end position="354"/>
    </location>
</feature>
<dbReference type="InterPro" id="IPR036322">
    <property type="entry name" value="WD40_repeat_dom_sf"/>
</dbReference>
<accession>A0ABV4XNK4</accession>
<dbReference type="PANTHER" id="PTHR19848:SF8">
    <property type="entry name" value="F-BOX AND WD REPEAT DOMAIN CONTAINING 7"/>
    <property type="match status" value="1"/>
</dbReference>
<dbReference type="PRINTS" id="PR00320">
    <property type="entry name" value="GPROTEINBRPT"/>
</dbReference>
<evidence type="ECO:0000256" key="3">
    <source>
        <dbReference type="PROSITE-ProRule" id="PRU00221"/>
    </source>
</evidence>
<feature type="repeat" description="WD" evidence="3">
    <location>
        <begin position="456"/>
        <end position="497"/>
    </location>
</feature>
<dbReference type="Gene3D" id="2.130.10.10">
    <property type="entry name" value="YVTN repeat-like/Quinoprotein amine dehydrogenase"/>
    <property type="match status" value="3"/>
</dbReference>
<dbReference type="SUPFAM" id="SSF50978">
    <property type="entry name" value="WD40 repeat-like"/>
    <property type="match status" value="1"/>
</dbReference>
<evidence type="ECO:0000313" key="5">
    <source>
        <dbReference type="Proteomes" id="UP001576784"/>
    </source>
</evidence>
<dbReference type="PROSITE" id="PS50294">
    <property type="entry name" value="WD_REPEATS_REGION"/>
    <property type="match status" value="5"/>
</dbReference>
<dbReference type="RefSeq" id="WP_413262687.1">
    <property type="nucleotide sequence ID" value="NZ_JBHFNR010000059.1"/>
</dbReference>
<dbReference type="Pfam" id="PF00400">
    <property type="entry name" value="WD40"/>
    <property type="match status" value="7"/>
</dbReference>
<comment type="caution">
    <text evidence="4">The sequence shown here is derived from an EMBL/GenBank/DDBJ whole genome shotgun (WGS) entry which is preliminary data.</text>
</comment>
<feature type="repeat" description="WD" evidence="3">
    <location>
        <begin position="498"/>
        <end position="539"/>
    </location>
</feature>
<dbReference type="CDD" id="cd00200">
    <property type="entry name" value="WD40"/>
    <property type="match status" value="1"/>
</dbReference>
<protein>
    <submittedName>
        <fullName evidence="4">WD40 repeat domain-containing protein</fullName>
    </submittedName>
</protein>
<dbReference type="EMBL" id="JBHFNR010000059">
    <property type="protein sequence ID" value="MFB2893022.1"/>
    <property type="molecule type" value="Genomic_DNA"/>
</dbReference>
<keyword evidence="5" id="KW-1185">Reference proteome</keyword>
<dbReference type="PROSITE" id="PS50082">
    <property type="entry name" value="WD_REPEATS_2"/>
    <property type="match status" value="6"/>
</dbReference>
<evidence type="ECO:0000256" key="2">
    <source>
        <dbReference type="ARBA" id="ARBA00022737"/>
    </source>
</evidence>
<proteinExistence type="predicted"/>
<feature type="repeat" description="WD" evidence="3">
    <location>
        <begin position="540"/>
        <end position="576"/>
    </location>
</feature>
<dbReference type="InterPro" id="IPR015943">
    <property type="entry name" value="WD40/YVTN_repeat-like_dom_sf"/>
</dbReference>